<accession>A0ABU6UV05</accession>
<feature type="region of interest" description="Disordered" evidence="1">
    <location>
        <begin position="30"/>
        <end position="52"/>
    </location>
</feature>
<gene>
    <name evidence="2" type="ORF">PIB30_095159</name>
</gene>
<evidence type="ECO:0000256" key="1">
    <source>
        <dbReference type="SAM" id="MobiDB-lite"/>
    </source>
</evidence>
<keyword evidence="3" id="KW-1185">Reference proteome</keyword>
<proteinExistence type="predicted"/>
<sequence>TKPILSNGRIGGINPVPNVLCVHNNVEPRSQQNLSKSRVTRKNSPVVNFAPN</sequence>
<dbReference type="EMBL" id="JASCZI010122983">
    <property type="protein sequence ID" value="MED6164961.1"/>
    <property type="molecule type" value="Genomic_DNA"/>
</dbReference>
<dbReference type="Proteomes" id="UP001341840">
    <property type="component" value="Unassembled WGS sequence"/>
</dbReference>
<comment type="caution">
    <text evidence="2">The sequence shown here is derived from an EMBL/GenBank/DDBJ whole genome shotgun (WGS) entry which is preliminary data.</text>
</comment>
<evidence type="ECO:0000313" key="3">
    <source>
        <dbReference type="Proteomes" id="UP001341840"/>
    </source>
</evidence>
<protein>
    <submittedName>
        <fullName evidence="2">Uncharacterized protein</fullName>
    </submittedName>
</protein>
<feature type="non-terminal residue" evidence="2">
    <location>
        <position position="1"/>
    </location>
</feature>
<name>A0ABU6UV05_9FABA</name>
<evidence type="ECO:0000313" key="2">
    <source>
        <dbReference type="EMBL" id="MED6164961.1"/>
    </source>
</evidence>
<organism evidence="2 3">
    <name type="scientific">Stylosanthes scabra</name>
    <dbReference type="NCBI Taxonomy" id="79078"/>
    <lineage>
        <taxon>Eukaryota</taxon>
        <taxon>Viridiplantae</taxon>
        <taxon>Streptophyta</taxon>
        <taxon>Embryophyta</taxon>
        <taxon>Tracheophyta</taxon>
        <taxon>Spermatophyta</taxon>
        <taxon>Magnoliopsida</taxon>
        <taxon>eudicotyledons</taxon>
        <taxon>Gunneridae</taxon>
        <taxon>Pentapetalae</taxon>
        <taxon>rosids</taxon>
        <taxon>fabids</taxon>
        <taxon>Fabales</taxon>
        <taxon>Fabaceae</taxon>
        <taxon>Papilionoideae</taxon>
        <taxon>50 kb inversion clade</taxon>
        <taxon>dalbergioids sensu lato</taxon>
        <taxon>Dalbergieae</taxon>
        <taxon>Pterocarpus clade</taxon>
        <taxon>Stylosanthes</taxon>
    </lineage>
</organism>
<reference evidence="2 3" key="1">
    <citation type="journal article" date="2023" name="Plants (Basel)">
        <title>Bridging the Gap: Combining Genomics and Transcriptomics Approaches to Understand Stylosanthes scabra, an Orphan Legume from the Brazilian Caatinga.</title>
        <authorList>
            <person name="Ferreira-Neto J.R.C."/>
            <person name="da Silva M.D."/>
            <person name="Binneck E."/>
            <person name="de Melo N.F."/>
            <person name="da Silva R.H."/>
            <person name="de Melo A.L.T.M."/>
            <person name="Pandolfi V."/>
            <person name="Bustamante F.O."/>
            <person name="Brasileiro-Vidal A.C."/>
            <person name="Benko-Iseppon A.M."/>
        </authorList>
    </citation>
    <scope>NUCLEOTIDE SEQUENCE [LARGE SCALE GENOMIC DNA]</scope>
    <source>
        <tissue evidence="2">Leaves</tissue>
    </source>
</reference>